<evidence type="ECO:0008006" key="3">
    <source>
        <dbReference type="Google" id="ProtNLM"/>
    </source>
</evidence>
<dbReference type="AlphaFoldDB" id="A0A2H0YZ35"/>
<dbReference type="EMBL" id="PEXU01000007">
    <property type="protein sequence ID" value="PIS42993.1"/>
    <property type="molecule type" value="Genomic_DNA"/>
</dbReference>
<organism evidence="1 2">
    <name type="scientific">Candidatus Kerfeldbacteria bacterium CG08_land_8_20_14_0_20_40_16</name>
    <dbReference type="NCBI Taxonomy" id="2014244"/>
    <lineage>
        <taxon>Bacteria</taxon>
        <taxon>Candidatus Kerfeldiibacteriota</taxon>
    </lineage>
</organism>
<reference evidence="1 2" key="1">
    <citation type="submission" date="2017-09" db="EMBL/GenBank/DDBJ databases">
        <title>Depth-based differentiation of microbial function through sediment-hosted aquifers and enrichment of novel symbionts in the deep terrestrial subsurface.</title>
        <authorList>
            <person name="Probst A.J."/>
            <person name="Ladd B."/>
            <person name="Jarett J.K."/>
            <person name="Geller-Mcgrath D.E."/>
            <person name="Sieber C.M."/>
            <person name="Emerson J.B."/>
            <person name="Anantharaman K."/>
            <person name="Thomas B.C."/>
            <person name="Malmstrom R."/>
            <person name="Stieglmeier M."/>
            <person name="Klingl A."/>
            <person name="Woyke T."/>
            <person name="Ryan C.M."/>
            <person name="Banfield J.F."/>
        </authorList>
    </citation>
    <scope>NUCLEOTIDE SEQUENCE [LARGE SCALE GENOMIC DNA]</scope>
    <source>
        <strain evidence="1">CG08_land_8_20_14_0_20_40_16</strain>
    </source>
</reference>
<evidence type="ECO:0000313" key="2">
    <source>
        <dbReference type="Proteomes" id="UP000231542"/>
    </source>
</evidence>
<evidence type="ECO:0000313" key="1">
    <source>
        <dbReference type="EMBL" id="PIS42993.1"/>
    </source>
</evidence>
<sequence length="203" mass="23711">MRVYFFRPEINLEKNRPIYQNIAKKLEAAGLKVVTKEEDDSIFGIEEREVAKIQASGESILNYVDGIVMETTADNPEIGYLLAHAVLQKKPTLCLYQKGSLIKKTLSRLGQKIPDFIKVMPYQEEELDKTIAEYIQLFGMDPELSEVPNIKFTLRISKKISHFLHWKTHNTKKTKADFLRELIQEIIDKDEKYQKYMIQRKSK</sequence>
<gene>
    <name evidence="1" type="ORF">COT24_00615</name>
</gene>
<proteinExistence type="predicted"/>
<dbReference type="Gene3D" id="3.40.50.450">
    <property type="match status" value="1"/>
</dbReference>
<comment type="caution">
    <text evidence="1">The sequence shown here is derived from an EMBL/GenBank/DDBJ whole genome shotgun (WGS) entry which is preliminary data.</text>
</comment>
<protein>
    <recommendedName>
        <fullName evidence="3">Nucleoside 2-deoxyribosyltransferase</fullName>
    </recommendedName>
</protein>
<name>A0A2H0YZ35_9BACT</name>
<dbReference type="Proteomes" id="UP000231542">
    <property type="component" value="Unassembled WGS sequence"/>
</dbReference>
<accession>A0A2H0YZ35</accession>